<evidence type="ECO:0000256" key="1">
    <source>
        <dbReference type="SAM" id="MobiDB-lite"/>
    </source>
</evidence>
<accession>A0A2H3B6R3</accession>
<feature type="compositionally biased region" description="Basic and acidic residues" evidence="1">
    <location>
        <begin position="136"/>
        <end position="149"/>
    </location>
</feature>
<dbReference type="AlphaFoldDB" id="A0A2H3B6R3"/>
<organism evidence="2 3">
    <name type="scientific">Armillaria solidipes</name>
    <dbReference type="NCBI Taxonomy" id="1076256"/>
    <lineage>
        <taxon>Eukaryota</taxon>
        <taxon>Fungi</taxon>
        <taxon>Dikarya</taxon>
        <taxon>Basidiomycota</taxon>
        <taxon>Agaricomycotina</taxon>
        <taxon>Agaricomycetes</taxon>
        <taxon>Agaricomycetidae</taxon>
        <taxon>Agaricales</taxon>
        <taxon>Marasmiineae</taxon>
        <taxon>Physalacriaceae</taxon>
        <taxon>Armillaria</taxon>
    </lineage>
</organism>
<dbReference type="Proteomes" id="UP000218334">
    <property type="component" value="Unassembled WGS sequence"/>
</dbReference>
<feature type="compositionally biased region" description="Polar residues" evidence="1">
    <location>
        <begin position="37"/>
        <end position="53"/>
    </location>
</feature>
<dbReference type="EMBL" id="KZ293489">
    <property type="protein sequence ID" value="PBK60277.1"/>
    <property type="molecule type" value="Genomic_DNA"/>
</dbReference>
<protein>
    <submittedName>
        <fullName evidence="2">Uncharacterized protein</fullName>
    </submittedName>
</protein>
<feature type="compositionally biased region" description="Pro residues" evidence="1">
    <location>
        <begin position="79"/>
        <end position="95"/>
    </location>
</feature>
<keyword evidence="3" id="KW-1185">Reference proteome</keyword>
<name>A0A2H3B6R3_9AGAR</name>
<evidence type="ECO:0000313" key="2">
    <source>
        <dbReference type="EMBL" id="PBK60277.1"/>
    </source>
</evidence>
<gene>
    <name evidence="2" type="ORF">ARMSODRAFT_1026677</name>
</gene>
<feature type="region of interest" description="Disordered" evidence="1">
    <location>
        <begin position="126"/>
        <end position="149"/>
    </location>
</feature>
<proteinExistence type="predicted"/>
<evidence type="ECO:0000313" key="3">
    <source>
        <dbReference type="Proteomes" id="UP000218334"/>
    </source>
</evidence>
<reference evidence="3" key="1">
    <citation type="journal article" date="2017" name="Nat. Ecol. Evol.">
        <title>Genome expansion and lineage-specific genetic innovations in the forest pathogenic fungi Armillaria.</title>
        <authorList>
            <person name="Sipos G."/>
            <person name="Prasanna A.N."/>
            <person name="Walter M.C."/>
            <person name="O'Connor E."/>
            <person name="Balint B."/>
            <person name="Krizsan K."/>
            <person name="Kiss B."/>
            <person name="Hess J."/>
            <person name="Varga T."/>
            <person name="Slot J."/>
            <person name="Riley R."/>
            <person name="Boka B."/>
            <person name="Rigling D."/>
            <person name="Barry K."/>
            <person name="Lee J."/>
            <person name="Mihaltcheva S."/>
            <person name="LaButti K."/>
            <person name="Lipzen A."/>
            <person name="Waldron R."/>
            <person name="Moloney N.M."/>
            <person name="Sperisen C."/>
            <person name="Kredics L."/>
            <person name="Vagvoelgyi C."/>
            <person name="Patrignani A."/>
            <person name="Fitzpatrick D."/>
            <person name="Nagy I."/>
            <person name="Doyle S."/>
            <person name="Anderson J.B."/>
            <person name="Grigoriev I.V."/>
            <person name="Gueldener U."/>
            <person name="Muensterkoetter M."/>
            <person name="Nagy L.G."/>
        </authorList>
    </citation>
    <scope>NUCLEOTIDE SEQUENCE [LARGE SCALE GENOMIC DNA]</scope>
    <source>
        <strain evidence="3">28-4</strain>
    </source>
</reference>
<sequence>MKQHSTSDPGTMGAMQVMLRPLRESRVDGNPPEGPSPSRTILENLKGLSQSPARAQAKVVEPAGHGAESPNDNLKAKDPSPPPFPGHEPFPPSDPLRPKGTGKISKTIHSARIRLTILLENGTSVLNWQVPPPDNQGHDEQKEVTADTN</sequence>
<feature type="region of interest" description="Disordered" evidence="1">
    <location>
        <begin position="1"/>
        <end position="107"/>
    </location>
</feature>